<dbReference type="PANTHER" id="PTHR43163">
    <property type="entry name" value="DIPEPTIDE TRANSPORT SYSTEM PERMEASE PROTEIN DPPB-RELATED"/>
    <property type="match status" value="1"/>
</dbReference>
<evidence type="ECO:0000256" key="2">
    <source>
        <dbReference type="ARBA" id="ARBA00022448"/>
    </source>
</evidence>
<dbReference type="CDD" id="cd06261">
    <property type="entry name" value="TM_PBP2"/>
    <property type="match status" value="1"/>
</dbReference>
<dbReference type="GO" id="GO:0005886">
    <property type="term" value="C:plasma membrane"/>
    <property type="evidence" value="ECO:0007669"/>
    <property type="project" value="UniProtKB-SubCell"/>
</dbReference>
<name>A0A3A8AXF1_9RHOB</name>
<comment type="similarity">
    <text evidence="7">Belongs to the binding-protein-dependent transport system permease family.</text>
</comment>
<keyword evidence="2 7" id="KW-0813">Transport</keyword>
<dbReference type="SUPFAM" id="SSF161098">
    <property type="entry name" value="MetI-like"/>
    <property type="match status" value="1"/>
</dbReference>
<dbReference type="InterPro" id="IPR035906">
    <property type="entry name" value="MetI-like_sf"/>
</dbReference>
<feature type="transmembrane region" description="Helical" evidence="7">
    <location>
        <begin position="278"/>
        <end position="304"/>
    </location>
</feature>
<feature type="transmembrane region" description="Helical" evidence="7">
    <location>
        <begin position="9"/>
        <end position="30"/>
    </location>
</feature>
<dbReference type="InterPro" id="IPR000515">
    <property type="entry name" value="MetI-like"/>
</dbReference>
<dbReference type="RefSeq" id="WP_121164799.1">
    <property type="nucleotide sequence ID" value="NZ_RAPE01000001.1"/>
</dbReference>
<dbReference type="GO" id="GO:0055085">
    <property type="term" value="P:transmembrane transport"/>
    <property type="evidence" value="ECO:0007669"/>
    <property type="project" value="InterPro"/>
</dbReference>
<evidence type="ECO:0000256" key="1">
    <source>
        <dbReference type="ARBA" id="ARBA00004651"/>
    </source>
</evidence>
<evidence type="ECO:0000313" key="9">
    <source>
        <dbReference type="EMBL" id="RKF17113.1"/>
    </source>
</evidence>
<evidence type="ECO:0000259" key="8">
    <source>
        <dbReference type="PROSITE" id="PS50928"/>
    </source>
</evidence>
<dbReference type="PROSITE" id="PS50928">
    <property type="entry name" value="ABC_TM1"/>
    <property type="match status" value="1"/>
</dbReference>
<dbReference type="Pfam" id="PF19300">
    <property type="entry name" value="BPD_transp_1_N"/>
    <property type="match status" value="1"/>
</dbReference>
<evidence type="ECO:0000256" key="5">
    <source>
        <dbReference type="ARBA" id="ARBA00022989"/>
    </source>
</evidence>
<dbReference type="EMBL" id="RAPE01000001">
    <property type="protein sequence ID" value="RKF17113.1"/>
    <property type="molecule type" value="Genomic_DNA"/>
</dbReference>
<feature type="transmembrane region" description="Helical" evidence="7">
    <location>
        <begin position="134"/>
        <end position="158"/>
    </location>
</feature>
<keyword evidence="3" id="KW-1003">Cell membrane</keyword>
<dbReference type="Pfam" id="PF00528">
    <property type="entry name" value="BPD_transp_1"/>
    <property type="match status" value="1"/>
</dbReference>
<keyword evidence="5 7" id="KW-1133">Transmembrane helix</keyword>
<feature type="transmembrane region" description="Helical" evidence="7">
    <location>
        <begin position="97"/>
        <end position="122"/>
    </location>
</feature>
<dbReference type="PANTHER" id="PTHR43163:SF6">
    <property type="entry name" value="DIPEPTIDE TRANSPORT SYSTEM PERMEASE PROTEIN DPPB-RELATED"/>
    <property type="match status" value="1"/>
</dbReference>
<organism evidence="9 10">
    <name type="scientific">Roseovarius spongiae</name>
    <dbReference type="NCBI Taxonomy" id="2320272"/>
    <lineage>
        <taxon>Bacteria</taxon>
        <taxon>Pseudomonadati</taxon>
        <taxon>Pseudomonadota</taxon>
        <taxon>Alphaproteobacteria</taxon>
        <taxon>Rhodobacterales</taxon>
        <taxon>Roseobacteraceae</taxon>
        <taxon>Roseovarius</taxon>
    </lineage>
</organism>
<evidence type="ECO:0000256" key="6">
    <source>
        <dbReference type="ARBA" id="ARBA00023136"/>
    </source>
</evidence>
<dbReference type="InterPro" id="IPR045621">
    <property type="entry name" value="BPD_transp_1_N"/>
</dbReference>
<feature type="domain" description="ABC transmembrane type-1" evidence="8">
    <location>
        <begin position="95"/>
        <end position="301"/>
    </location>
</feature>
<gene>
    <name evidence="9" type="ORF">D6850_06260</name>
</gene>
<keyword evidence="10" id="KW-1185">Reference proteome</keyword>
<comment type="caution">
    <text evidence="9">The sequence shown here is derived from an EMBL/GenBank/DDBJ whole genome shotgun (WGS) entry which is preliminary data.</text>
</comment>
<accession>A0A3A8AXF1</accession>
<evidence type="ECO:0000313" key="10">
    <source>
        <dbReference type="Proteomes" id="UP000281128"/>
    </source>
</evidence>
<proteinExistence type="inferred from homology"/>
<dbReference type="Gene3D" id="1.10.3720.10">
    <property type="entry name" value="MetI-like"/>
    <property type="match status" value="1"/>
</dbReference>
<protein>
    <submittedName>
        <fullName evidence="9">ABC transporter permease</fullName>
    </submittedName>
</protein>
<evidence type="ECO:0000256" key="4">
    <source>
        <dbReference type="ARBA" id="ARBA00022692"/>
    </source>
</evidence>
<dbReference type="Proteomes" id="UP000281128">
    <property type="component" value="Unassembled WGS sequence"/>
</dbReference>
<reference evidence="9 10" key="1">
    <citation type="submission" date="2018-09" db="EMBL/GenBank/DDBJ databases">
        <title>Roseovarius spongiae sp. nov., isolated from a marine sponge.</title>
        <authorList>
            <person name="Zhuang L."/>
            <person name="Luo L."/>
        </authorList>
    </citation>
    <scope>NUCLEOTIDE SEQUENCE [LARGE SCALE GENOMIC DNA]</scope>
    <source>
        <strain evidence="9 10">HN-E21</strain>
    </source>
</reference>
<feature type="transmembrane region" description="Helical" evidence="7">
    <location>
        <begin position="178"/>
        <end position="197"/>
    </location>
</feature>
<evidence type="ECO:0000256" key="3">
    <source>
        <dbReference type="ARBA" id="ARBA00022475"/>
    </source>
</evidence>
<evidence type="ECO:0000256" key="7">
    <source>
        <dbReference type="RuleBase" id="RU363032"/>
    </source>
</evidence>
<keyword evidence="4 7" id="KW-0812">Transmembrane</keyword>
<dbReference type="OrthoDB" id="9807402at2"/>
<keyword evidence="6 7" id="KW-0472">Membrane</keyword>
<comment type="subcellular location">
    <subcellularLocation>
        <location evidence="1 7">Cell membrane</location>
        <topology evidence="1 7">Multi-pass membrane protein</topology>
    </subcellularLocation>
</comment>
<dbReference type="AlphaFoldDB" id="A0A3A8AXF1"/>
<sequence length="312" mass="33430">MALYAIQRLLLSVLIIAVAVCLLNIMLHLVPGDPAVMILGPRATPELIEKTRVEMGLDQPFLIQMATFFGNLLRGDMGVDVFTGRSVTTIVMEALPFTLALISASIAWAALIGIPLGAYSALRRNTWIDRITGILSVGTISIPSFVMALYGTLIFAVWLGWLPAIGAGEGFGDQVVHLILPAFAVGVSWVGYIARIVRAAMLEVMGENHVRMARAFGLREGRIARGYVLRIAVLPAVTLIGAGVAHLFSAAVFVEVIFARPGIGALIVSAVNERNYPIVLGAVLITTAIIVLATLISDLVIAWLDPRQREGL</sequence>
<feature type="transmembrane region" description="Helical" evidence="7">
    <location>
        <begin position="227"/>
        <end position="258"/>
    </location>
</feature>